<dbReference type="Proteomes" id="UP000299102">
    <property type="component" value="Unassembled WGS sequence"/>
</dbReference>
<gene>
    <name evidence="1" type="ORF">EVAR_86003_1</name>
</gene>
<protein>
    <submittedName>
        <fullName evidence="1">Uncharacterized protein</fullName>
    </submittedName>
</protein>
<proteinExistence type="predicted"/>
<keyword evidence="2" id="KW-1185">Reference proteome</keyword>
<evidence type="ECO:0000313" key="1">
    <source>
        <dbReference type="EMBL" id="GBP26501.1"/>
    </source>
</evidence>
<organism evidence="1 2">
    <name type="scientific">Eumeta variegata</name>
    <name type="common">Bagworm moth</name>
    <name type="synonym">Eumeta japonica</name>
    <dbReference type="NCBI Taxonomy" id="151549"/>
    <lineage>
        <taxon>Eukaryota</taxon>
        <taxon>Metazoa</taxon>
        <taxon>Ecdysozoa</taxon>
        <taxon>Arthropoda</taxon>
        <taxon>Hexapoda</taxon>
        <taxon>Insecta</taxon>
        <taxon>Pterygota</taxon>
        <taxon>Neoptera</taxon>
        <taxon>Endopterygota</taxon>
        <taxon>Lepidoptera</taxon>
        <taxon>Glossata</taxon>
        <taxon>Ditrysia</taxon>
        <taxon>Tineoidea</taxon>
        <taxon>Psychidae</taxon>
        <taxon>Oiketicinae</taxon>
        <taxon>Eumeta</taxon>
    </lineage>
</organism>
<evidence type="ECO:0000313" key="2">
    <source>
        <dbReference type="Proteomes" id="UP000299102"/>
    </source>
</evidence>
<reference evidence="1 2" key="1">
    <citation type="journal article" date="2019" name="Commun. Biol.">
        <title>The bagworm genome reveals a unique fibroin gene that provides high tensile strength.</title>
        <authorList>
            <person name="Kono N."/>
            <person name="Nakamura H."/>
            <person name="Ohtoshi R."/>
            <person name="Tomita M."/>
            <person name="Numata K."/>
            <person name="Arakawa K."/>
        </authorList>
    </citation>
    <scope>NUCLEOTIDE SEQUENCE [LARGE SCALE GENOMIC DNA]</scope>
</reference>
<dbReference type="EMBL" id="BGZK01000181">
    <property type="protein sequence ID" value="GBP26501.1"/>
    <property type="molecule type" value="Genomic_DNA"/>
</dbReference>
<name>A0A4C1UJ48_EUMVA</name>
<sequence length="172" mass="19235">MQDGSGKHLELLSGTGFVIKTGINIELLSRTESGTGFMTTGETNIERKAGRKWETSRTAERHRLCHQEWDQYWTFKQDGGPLRHRIVGGLGRADRRVGWESAAHSPPPPPPVSSPHYPSTRYFISTQEAGYAQMVSLQGIHLYVAGLLELQVSRGGHHLLYSGSHVRLFQEN</sequence>
<accession>A0A4C1UJ48</accession>
<comment type="caution">
    <text evidence="1">The sequence shown here is derived from an EMBL/GenBank/DDBJ whole genome shotgun (WGS) entry which is preliminary data.</text>
</comment>
<dbReference type="AlphaFoldDB" id="A0A4C1UJ48"/>